<name>A0ABM7PIG9_9BACT</name>
<evidence type="ECO:0000256" key="6">
    <source>
        <dbReference type="ARBA" id="ARBA00023136"/>
    </source>
</evidence>
<dbReference type="PANTHER" id="PTHR30026:SF20">
    <property type="entry name" value="OUTER MEMBRANE PROTEIN TOLC"/>
    <property type="match status" value="1"/>
</dbReference>
<gene>
    <name evidence="10" type="ORF">DSLASN_29960</name>
</gene>
<dbReference type="PANTHER" id="PTHR30026">
    <property type="entry name" value="OUTER MEMBRANE PROTEIN TOLC"/>
    <property type="match status" value="1"/>
</dbReference>
<keyword evidence="9" id="KW-0732">Signal</keyword>
<dbReference type="Proteomes" id="UP001320148">
    <property type="component" value="Chromosome"/>
</dbReference>
<comment type="similarity">
    <text evidence="2">Belongs to the outer membrane factor (OMF) (TC 1.B.17) family.</text>
</comment>
<feature type="chain" id="PRO_5047120527" evidence="9">
    <location>
        <begin position="31"/>
        <end position="466"/>
    </location>
</feature>
<dbReference type="Gene3D" id="1.20.1600.10">
    <property type="entry name" value="Outer membrane efflux proteins (OEP)"/>
    <property type="match status" value="1"/>
</dbReference>
<protein>
    <submittedName>
        <fullName evidence="10">Multidrug resistance protein</fullName>
    </submittedName>
</protein>
<evidence type="ECO:0000256" key="5">
    <source>
        <dbReference type="ARBA" id="ARBA00022692"/>
    </source>
</evidence>
<keyword evidence="6" id="KW-0472">Membrane</keyword>
<evidence type="ECO:0000313" key="11">
    <source>
        <dbReference type="Proteomes" id="UP001320148"/>
    </source>
</evidence>
<keyword evidence="8" id="KW-0175">Coiled coil</keyword>
<keyword evidence="7" id="KW-0998">Cell outer membrane</keyword>
<evidence type="ECO:0000313" key="10">
    <source>
        <dbReference type="EMBL" id="BCS97364.1"/>
    </source>
</evidence>
<evidence type="ECO:0000256" key="4">
    <source>
        <dbReference type="ARBA" id="ARBA00022452"/>
    </source>
</evidence>
<accession>A0ABM7PIG9</accession>
<dbReference type="InterPro" id="IPR003423">
    <property type="entry name" value="OMP_efflux"/>
</dbReference>
<dbReference type="SUPFAM" id="SSF56954">
    <property type="entry name" value="Outer membrane efflux proteins (OEP)"/>
    <property type="match status" value="1"/>
</dbReference>
<keyword evidence="3" id="KW-0813">Transport</keyword>
<evidence type="ECO:0000256" key="9">
    <source>
        <dbReference type="SAM" id="SignalP"/>
    </source>
</evidence>
<reference evidence="10 11" key="1">
    <citation type="submission" date="2021-02" db="EMBL/GenBank/DDBJ databases">
        <title>Complete genome of Desulfoluna sp. strain ASN36.</title>
        <authorList>
            <person name="Takahashi A."/>
            <person name="Kojima H."/>
            <person name="Fukui M."/>
        </authorList>
    </citation>
    <scope>NUCLEOTIDE SEQUENCE [LARGE SCALE GENOMIC DNA]</scope>
    <source>
        <strain evidence="10 11">ASN36</strain>
    </source>
</reference>
<organism evidence="10 11">
    <name type="scientific">Desulfoluna limicola</name>
    <dbReference type="NCBI Taxonomy" id="2810562"/>
    <lineage>
        <taxon>Bacteria</taxon>
        <taxon>Pseudomonadati</taxon>
        <taxon>Thermodesulfobacteriota</taxon>
        <taxon>Desulfobacteria</taxon>
        <taxon>Desulfobacterales</taxon>
        <taxon>Desulfolunaceae</taxon>
        <taxon>Desulfoluna</taxon>
    </lineage>
</organism>
<evidence type="ECO:0000256" key="8">
    <source>
        <dbReference type="SAM" id="Coils"/>
    </source>
</evidence>
<evidence type="ECO:0000256" key="3">
    <source>
        <dbReference type="ARBA" id="ARBA00022448"/>
    </source>
</evidence>
<evidence type="ECO:0000256" key="7">
    <source>
        <dbReference type="ARBA" id="ARBA00023237"/>
    </source>
</evidence>
<proteinExistence type="inferred from homology"/>
<dbReference type="EMBL" id="AP024488">
    <property type="protein sequence ID" value="BCS97364.1"/>
    <property type="molecule type" value="Genomic_DNA"/>
</dbReference>
<evidence type="ECO:0000256" key="1">
    <source>
        <dbReference type="ARBA" id="ARBA00004442"/>
    </source>
</evidence>
<sequence>MHMNQPKRNRLPRYRILTAAVLLFYASAGASPLTLPMAVEETLKNNPDLLSAEETVSLARSQVEKAKAAYWPKVGLYAEALRADAPSAFLFKTIDQRLFDPGTDFNDPGILTNIEGGLEMQMPLYNGGRNQLAVAFSRSGLSATEARRTSLQRHLISEVINVWYDILSSRKFIDIAEESVRTVTAQLEAMTIRYKGGSALKSDLLSLKVRLAEAEERLLASNNRLKLSRAALFTLLGQGPDTPDSLAVGDPFNDWSPPPYTEGLAHALERRCEIKGAQAMVDQAGTGVRTAKSGHHPVVQLAGRLYADDDGFDHTADRANWSVALRMDLPLFSGFSVEADTRTARARERSAETLRKKTLLQVRLDVKNAYLRYDEAIKRHQVAENAVAMGEESLSLVKQQFEGGSATITRYLEAELDRNSARIREAAAFYDMKKALTAIALATATSDNGPGSLFALHPAPSTEQEK</sequence>
<comment type="subcellular location">
    <subcellularLocation>
        <location evidence="1">Cell outer membrane</location>
    </subcellularLocation>
</comment>
<keyword evidence="4" id="KW-1134">Transmembrane beta strand</keyword>
<keyword evidence="5" id="KW-0812">Transmembrane</keyword>
<feature type="signal peptide" evidence="9">
    <location>
        <begin position="1"/>
        <end position="30"/>
    </location>
</feature>
<dbReference type="InterPro" id="IPR051906">
    <property type="entry name" value="TolC-like"/>
</dbReference>
<evidence type="ECO:0000256" key="2">
    <source>
        <dbReference type="ARBA" id="ARBA00007613"/>
    </source>
</evidence>
<feature type="coiled-coil region" evidence="8">
    <location>
        <begin position="204"/>
        <end position="231"/>
    </location>
</feature>
<keyword evidence="11" id="KW-1185">Reference proteome</keyword>
<dbReference type="Pfam" id="PF02321">
    <property type="entry name" value="OEP"/>
    <property type="match status" value="2"/>
</dbReference>